<name>A0A9Q0HK99_9POAL</name>
<proteinExistence type="predicted"/>
<protein>
    <submittedName>
        <fullName evidence="2">Uncharacterized protein</fullName>
    </submittedName>
</protein>
<dbReference type="EMBL" id="JAMQYH010000004">
    <property type="protein sequence ID" value="KAJ1688888.1"/>
    <property type="molecule type" value="Genomic_DNA"/>
</dbReference>
<sequence>MNSKSGDILIHGEHEKRNQGSGVTEKGLQTESLLIQTTSSDNSTLTQTLEYEEEVSDSGCWTPTELIFDPFAPGPEELCLAPKRKNSSRNLCRQLSLNFDLSFPILDLEREFEELEKEEIKTICKSFLDLIISDVLEICEEKSSTLEDGFKTPTKIPLPTGFVDVLEICEEKSSTVEDGFNTPTKRPLLTGFADTCPGAPVRPPLKLTSILKSDLCRKLDFDSDLD</sequence>
<dbReference type="AlphaFoldDB" id="A0A9Q0HK99"/>
<evidence type="ECO:0000256" key="1">
    <source>
        <dbReference type="SAM" id="MobiDB-lite"/>
    </source>
</evidence>
<keyword evidence="3" id="KW-1185">Reference proteome</keyword>
<dbReference type="PANTHER" id="PTHR36310:SF1">
    <property type="entry name" value="CYCLIN-DEPENDENT PROTEIN KINASE INHIBITOR SMR11"/>
    <property type="match status" value="1"/>
</dbReference>
<dbReference type="PANTHER" id="PTHR36310">
    <property type="entry name" value="CYCLIN-DEPENDENT PROTEIN KINASE INHIBITOR SMR11"/>
    <property type="match status" value="1"/>
</dbReference>
<dbReference type="InterPro" id="IPR038971">
    <property type="entry name" value="SMR11/SMR16"/>
</dbReference>
<reference evidence="2" key="1">
    <citation type="journal article" date="2022" name="Cell">
        <title>Repeat-based holocentromeres influence genome architecture and karyotype evolution.</title>
        <authorList>
            <person name="Hofstatter P.G."/>
            <person name="Thangavel G."/>
            <person name="Lux T."/>
            <person name="Neumann P."/>
            <person name="Vondrak T."/>
            <person name="Novak P."/>
            <person name="Zhang M."/>
            <person name="Costa L."/>
            <person name="Castellani M."/>
            <person name="Scott A."/>
            <person name="Toegelov H."/>
            <person name="Fuchs J."/>
            <person name="Mata-Sucre Y."/>
            <person name="Dias Y."/>
            <person name="Vanzela A.L.L."/>
            <person name="Huettel B."/>
            <person name="Almeida C.C.S."/>
            <person name="Simkova H."/>
            <person name="Souza G."/>
            <person name="Pedrosa-Harand A."/>
            <person name="Macas J."/>
            <person name="Mayer K.F.X."/>
            <person name="Houben A."/>
            <person name="Marques A."/>
        </authorList>
    </citation>
    <scope>NUCLEOTIDE SEQUENCE</scope>
    <source>
        <strain evidence="2">RhyBre1mFocal</strain>
    </source>
</reference>
<feature type="region of interest" description="Disordered" evidence="1">
    <location>
        <begin position="1"/>
        <end position="26"/>
    </location>
</feature>
<organism evidence="2 3">
    <name type="scientific">Rhynchospora breviuscula</name>
    <dbReference type="NCBI Taxonomy" id="2022672"/>
    <lineage>
        <taxon>Eukaryota</taxon>
        <taxon>Viridiplantae</taxon>
        <taxon>Streptophyta</taxon>
        <taxon>Embryophyta</taxon>
        <taxon>Tracheophyta</taxon>
        <taxon>Spermatophyta</taxon>
        <taxon>Magnoliopsida</taxon>
        <taxon>Liliopsida</taxon>
        <taxon>Poales</taxon>
        <taxon>Cyperaceae</taxon>
        <taxon>Cyperoideae</taxon>
        <taxon>Rhynchosporeae</taxon>
        <taxon>Rhynchospora</taxon>
    </lineage>
</organism>
<dbReference type="Proteomes" id="UP001151287">
    <property type="component" value="Unassembled WGS sequence"/>
</dbReference>
<comment type="caution">
    <text evidence="2">The sequence shown here is derived from an EMBL/GenBank/DDBJ whole genome shotgun (WGS) entry which is preliminary data.</text>
</comment>
<gene>
    <name evidence="2" type="ORF">LUZ63_013043</name>
</gene>
<dbReference type="OrthoDB" id="777328at2759"/>
<accession>A0A9Q0HK99</accession>
<evidence type="ECO:0000313" key="2">
    <source>
        <dbReference type="EMBL" id="KAJ1688888.1"/>
    </source>
</evidence>
<evidence type="ECO:0000313" key="3">
    <source>
        <dbReference type="Proteomes" id="UP001151287"/>
    </source>
</evidence>